<proteinExistence type="predicted"/>
<keyword evidence="2 5" id="KW-0812">Transmembrane</keyword>
<feature type="transmembrane region" description="Helical" evidence="5">
    <location>
        <begin position="157"/>
        <end position="179"/>
    </location>
</feature>
<evidence type="ECO:0000256" key="4">
    <source>
        <dbReference type="ARBA" id="ARBA00023136"/>
    </source>
</evidence>
<sequence length="332" mass="37699">MAKCNAITDPNSIWTFCPNIGAAYLFAVLFGLITISHIIQAIGYRKLYSLVIIISAMLQTATYILRVLSIQHVTNDQFYTYWFVFMMIAPIFTNGYAYMVQGRMVYNFTASARIFRIPAWRFGLIFVLLDIVAFLIQATGAVIASGQKETKSIMLGLHIYMGGIAVQQICIFVFMAIAIRFHLQVRRQAQSQQRARALTLVYVQYAVMLLITVRIIFRLIEYSAGMDSTIPNHEAYQYVFDSSLMMVALVLYNVWHPGRTMPGREASLPSRKMRKALKKAGTKQQGRMYDLIPLNRKWEFTDSLDGVEDQVKGHQRPSAATQGFAASPNHFV</sequence>
<dbReference type="OrthoDB" id="5384040at2759"/>
<evidence type="ECO:0000256" key="5">
    <source>
        <dbReference type="SAM" id="Phobius"/>
    </source>
</evidence>
<evidence type="ECO:0000256" key="3">
    <source>
        <dbReference type="ARBA" id="ARBA00022989"/>
    </source>
</evidence>
<name>A0A8H6RED1_9PEZI</name>
<dbReference type="PANTHER" id="PTHR31465:SF15">
    <property type="entry name" value="LIPID TRANSPORTER ATNI-RELATED"/>
    <property type="match status" value="1"/>
</dbReference>
<evidence type="ECO:0000313" key="6">
    <source>
        <dbReference type="EMBL" id="KAF7189394.1"/>
    </source>
</evidence>
<dbReference type="GO" id="GO:0016020">
    <property type="term" value="C:membrane"/>
    <property type="evidence" value="ECO:0007669"/>
    <property type="project" value="UniProtKB-SubCell"/>
</dbReference>
<dbReference type="EMBL" id="JABCIY010000189">
    <property type="protein sequence ID" value="KAF7189394.1"/>
    <property type="molecule type" value="Genomic_DNA"/>
</dbReference>
<keyword evidence="4 5" id="KW-0472">Membrane</keyword>
<dbReference type="PANTHER" id="PTHR31465">
    <property type="entry name" value="PROTEIN RTA1-RELATED"/>
    <property type="match status" value="1"/>
</dbReference>
<feature type="transmembrane region" description="Helical" evidence="5">
    <location>
        <begin position="200"/>
        <end position="220"/>
    </location>
</feature>
<evidence type="ECO:0000256" key="2">
    <source>
        <dbReference type="ARBA" id="ARBA00022692"/>
    </source>
</evidence>
<evidence type="ECO:0000256" key="1">
    <source>
        <dbReference type="ARBA" id="ARBA00004141"/>
    </source>
</evidence>
<comment type="caution">
    <text evidence="6">The sequence shown here is derived from an EMBL/GenBank/DDBJ whole genome shotgun (WGS) entry which is preliminary data.</text>
</comment>
<evidence type="ECO:0000313" key="7">
    <source>
        <dbReference type="Proteomes" id="UP000660729"/>
    </source>
</evidence>
<protein>
    <submittedName>
        <fullName evidence="6">Putative lipid transporter atnI</fullName>
    </submittedName>
</protein>
<feature type="transmembrane region" description="Helical" evidence="5">
    <location>
        <begin position="12"/>
        <end position="35"/>
    </location>
</feature>
<reference evidence="6" key="1">
    <citation type="submission" date="2020-04" db="EMBL/GenBank/DDBJ databases">
        <title>Draft genome resource of the tomato pathogen Pseudocercospora fuligena.</title>
        <authorList>
            <person name="Zaccaron A."/>
        </authorList>
    </citation>
    <scope>NUCLEOTIDE SEQUENCE</scope>
    <source>
        <strain evidence="6">PF001</strain>
    </source>
</reference>
<feature type="transmembrane region" description="Helical" evidence="5">
    <location>
        <begin position="119"/>
        <end position="145"/>
    </location>
</feature>
<organism evidence="6 7">
    <name type="scientific">Pseudocercospora fuligena</name>
    <dbReference type="NCBI Taxonomy" id="685502"/>
    <lineage>
        <taxon>Eukaryota</taxon>
        <taxon>Fungi</taxon>
        <taxon>Dikarya</taxon>
        <taxon>Ascomycota</taxon>
        <taxon>Pezizomycotina</taxon>
        <taxon>Dothideomycetes</taxon>
        <taxon>Dothideomycetidae</taxon>
        <taxon>Mycosphaerellales</taxon>
        <taxon>Mycosphaerellaceae</taxon>
        <taxon>Pseudocercospora</taxon>
    </lineage>
</organism>
<dbReference type="AlphaFoldDB" id="A0A8H6RED1"/>
<keyword evidence="3 5" id="KW-1133">Transmembrane helix</keyword>
<comment type="subcellular location">
    <subcellularLocation>
        <location evidence="1">Membrane</location>
        <topology evidence="1">Multi-pass membrane protein</topology>
    </subcellularLocation>
</comment>
<dbReference type="Proteomes" id="UP000660729">
    <property type="component" value="Unassembled WGS sequence"/>
</dbReference>
<accession>A0A8H6RED1</accession>
<keyword evidence="7" id="KW-1185">Reference proteome</keyword>
<feature type="transmembrane region" description="Helical" evidence="5">
    <location>
        <begin position="47"/>
        <end position="66"/>
    </location>
</feature>
<feature type="transmembrane region" description="Helical" evidence="5">
    <location>
        <begin position="235"/>
        <end position="255"/>
    </location>
</feature>
<gene>
    <name evidence="6" type="ORF">HII31_09239</name>
</gene>
<dbReference type="InterPro" id="IPR007568">
    <property type="entry name" value="RTA1"/>
</dbReference>
<dbReference type="Pfam" id="PF04479">
    <property type="entry name" value="RTA1"/>
    <property type="match status" value="1"/>
</dbReference>
<feature type="transmembrane region" description="Helical" evidence="5">
    <location>
        <begin position="78"/>
        <end position="98"/>
    </location>
</feature>